<name>A0AAC9N0H7_9PSEU</name>
<dbReference type="KEGG" id="ahm:TL08_21500"/>
<sequence>MLLALQMEMQNDPTGLSSPLGRLIMIAGLAATVLVAVSVWWRQRKR</sequence>
<proteinExistence type="predicted"/>
<keyword evidence="3" id="KW-1185">Reference proteome</keyword>
<keyword evidence="1" id="KW-1133">Transmembrane helix</keyword>
<protein>
    <submittedName>
        <fullName evidence="2">Uncharacterized protein</fullName>
    </submittedName>
</protein>
<keyword evidence="1" id="KW-0472">Membrane</keyword>
<dbReference type="RefSeq" id="WP_172803854.1">
    <property type="nucleotide sequence ID" value="NZ_CP014859.1"/>
</dbReference>
<feature type="transmembrane region" description="Helical" evidence="1">
    <location>
        <begin position="20"/>
        <end position="41"/>
    </location>
</feature>
<evidence type="ECO:0000313" key="3">
    <source>
        <dbReference type="Proteomes" id="UP000095210"/>
    </source>
</evidence>
<evidence type="ECO:0000256" key="1">
    <source>
        <dbReference type="SAM" id="Phobius"/>
    </source>
</evidence>
<evidence type="ECO:0000313" key="2">
    <source>
        <dbReference type="EMBL" id="AOS65087.1"/>
    </source>
</evidence>
<organism evidence="2 3">
    <name type="scientific">Actinoalloteichus hymeniacidonis</name>
    <dbReference type="NCBI Taxonomy" id="340345"/>
    <lineage>
        <taxon>Bacteria</taxon>
        <taxon>Bacillati</taxon>
        <taxon>Actinomycetota</taxon>
        <taxon>Actinomycetes</taxon>
        <taxon>Pseudonocardiales</taxon>
        <taxon>Pseudonocardiaceae</taxon>
        <taxon>Actinoalloteichus</taxon>
    </lineage>
</organism>
<dbReference type="EMBL" id="CP014859">
    <property type="protein sequence ID" value="AOS65087.1"/>
    <property type="molecule type" value="Genomic_DNA"/>
</dbReference>
<gene>
    <name evidence="2" type="ORF">TL08_21500</name>
</gene>
<dbReference type="Proteomes" id="UP000095210">
    <property type="component" value="Chromosome"/>
</dbReference>
<dbReference type="AlphaFoldDB" id="A0AAC9N0H7"/>
<keyword evidence="1" id="KW-0812">Transmembrane</keyword>
<accession>A0AAC9N0H7</accession>
<reference evidence="3" key="1">
    <citation type="submission" date="2016-03" db="EMBL/GenBank/DDBJ databases">
        <title>Complete genome sequence of the type strain Actinoalloteichus hymeniacidonis DSM 45092.</title>
        <authorList>
            <person name="Schaffert L."/>
            <person name="Albersmeier A."/>
            <person name="Winkler A."/>
            <person name="Kalinowski J."/>
            <person name="Zotchev S."/>
            <person name="Ruckert C."/>
        </authorList>
    </citation>
    <scope>NUCLEOTIDE SEQUENCE [LARGE SCALE GENOMIC DNA]</scope>
    <source>
        <strain evidence="3">HPA177(T) (DSM 45092(T))</strain>
    </source>
</reference>